<reference evidence="2" key="1">
    <citation type="journal article" date="2022" name="Mol. Ecol. Resour.">
        <title>The genomes of chicory, endive, great burdock and yacon provide insights into Asteraceae palaeo-polyploidization history and plant inulin production.</title>
        <authorList>
            <person name="Fan W."/>
            <person name="Wang S."/>
            <person name="Wang H."/>
            <person name="Wang A."/>
            <person name="Jiang F."/>
            <person name="Liu H."/>
            <person name="Zhao H."/>
            <person name="Xu D."/>
            <person name="Zhang Y."/>
        </authorList>
    </citation>
    <scope>NUCLEOTIDE SEQUENCE [LARGE SCALE GENOMIC DNA]</scope>
    <source>
        <strain evidence="2">cv. Yunnan</strain>
    </source>
</reference>
<evidence type="ECO:0000313" key="2">
    <source>
        <dbReference type="Proteomes" id="UP001056120"/>
    </source>
</evidence>
<evidence type="ECO:0000313" key="1">
    <source>
        <dbReference type="EMBL" id="KAI3762702.1"/>
    </source>
</evidence>
<name>A0ACB9EWA2_9ASTR</name>
<keyword evidence="2" id="KW-1185">Reference proteome</keyword>
<protein>
    <submittedName>
        <fullName evidence="1">Uncharacterized protein</fullName>
    </submittedName>
</protein>
<sequence length="99" mass="10838">MKKALLNESRPSFIPSFQSIQTTMATRTNCPCTDTSKGNAHQAAKRGLRGSRVATEVRMGRGIGNPTGWIARVPTVISYPKPFFRPAILSASYLVGEKR</sequence>
<organism evidence="1 2">
    <name type="scientific">Smallanthus sonchifolius</name>
    <dbReference type="NCBI Taxonomy" id="185202"/>
    <lineage>
        <taxon>Eukaryota</taxon>
        <taxon>Viridiplantae</taxon>
        <taxon>Streptophyta</taxon>
        <taxon>Embryophyta</taxon>
        <taxon>Tracheophyta</taxon>
        <taxon>Spermatophyta</taxon>
        <taxon>Magnoliopsida</taxon>
        <taxon>eudicotyledons</taxon>
        <taxon>Gunneridae</taxon>
        <taxon>Pentapetalae</taxon>
        <taxon>asterids</taxon>
        <taxon>campanulids</taxon>
        <taxon>Asterales</taxon>
        <taxon>Asteraceae</taxon>
        <taxon>Asteroideae</taxon>
        <taxon>Heliantheae alliance</taxon>
        <taxon>Millerieae</taxon>
        <taxon>Smallanthus</taxon>
    </lineage>
</organism>
<gene>
    <name evidence="1" type="ORF">L1987_53143</name>
</gene>
<dbReference type="EMBL" id="CM042034">
    <property type="protein sequence ID" value="KAI3762702.1"/>
    <property type="molecule type" value="Genomic_DNA"/>
</dbReference>
<reference evidence="1 2" key="2">
    <citation type="journal article" date="2022" name="Mol. Ecol. Resour.">
        <title>The genomes of chicory, endive, great burdock and yacon provide insights into Asteraceae paleo-polyploidization history and plant inulin production.</title>
        <authorList>
            <person name="Fan W."/>
            <person name="Wang S."/>
            <person name="Wang H."/>
            <person name="Wang A."/>
            <person name="Jiang F."/>
            <person name="Liu H."/>
            <person name="Zhao H."/>
            <person name="Xu D."/>
            <person name="Zhang Y."/>
        </authorList>
    </citation>
    <scope>NUCLEOTIDE SEQUENCE [LARGE SCALE GENOMIC DNA]</scope>
    <source>
        <strain evidence="2">cv. Yunnan</strain>
        <tissue evidence="1">Leaves</tissue>
    </source>
</reference>
<comment type="caution">
    <text evidence="1">The sequence shown here is derived from an EMBL/GenBank/DDBJ whole genome shotgun (WGS) entry which is preliminary data.</text>
</comment>
<accession>A0ACB9EWA2</accession>
<dbReference type="Proteomes" id="UP001056120">
    <property type="component" value="Linkage Group LG17"/>
</dbReference>
<proteinExistence type="predicted"/>